<dbReference type="GO" id="GO:0005739">
    <property type="term" value="C:mitochondrion"/>
    <property type="evidence" value="ECO:0007669"/>
    <property type="project" value="UniProtKB-SubCell"/>
</dbReference>
<comment type="subcellular location">
    <subcellularLocation>
        <location evidence="1">Mitochondrion</location>
    </subcellularLocation>
</comment>
<dbReference type="OrthoDB" id="26679at2759"/>
<feature type="compositionally biased region" description="Polar residues" evidence="5">
    <location>
        <begin position="363"/>
        <end position="378"/>
    </location>
</feature>
<dbReference type="PANTHER" id="PTHR23354:SF62">
    <property type="entry name" value="MUSTARD, ISOFORM V"/>
    <property type="match status" value="1"/>
</dbReference>
<evidence type="ECO:0000313" key="7">
    <source>
        <dbReference type="EMBL" id="PFH48781.1"/>
    </source>
</evidence>
<feature type="compositionally biased region" description="Low complexity" evidence="5">
    <location>
        <begin position="443"/>
        <end position="456"/>
    </location>
</feature>
<sequence length="938" mass="99680">MHSMQTQSATSKTARPGLNLNYSDFLLSNATSHLSDAERRHETDRNTYAPLFSPPTPRASPAPTSSPTKHTSIPFEADYKMTSRLPHPRVRPLSFQHYRGESFDMGAGVSLVSVPAKEDPLSLLAFELEASPPFGSAAASAVVDGNGDGIGHAAVTSIRARTNTDNDTNNNAAVSGAIVPPSHPLSLSATNNTTRDFFGKFVQDAKAASESKRRSVLDELLLHQDDPLFRTSVAPLSPTTTIATTTTGMATLSNSDGEIPSLDDGGGASSLDQDGPAIKADCDSHQDSVHDPKHSGDQNSDTVKEAPKVEYPDVTQESIIPTRDDHVAHHHRQRSATVVPISSTGATALQIADALSEELDHSVTGSPPLSQSRTSPTNRSFSSRRPSTGSSFSSSHSLTPPTLAPPVESPSIASYMPDQQHETHTLSQSLPHPLYQDQDVPESTTPTGTLPRRTGSSNIPKSVSYSTFGSLPSRWMSSLLATRTPSQPSHQGAAPSLESIFAASTAATNASVGIDSGSASITSSNNSTTAVAHSEQASHKQGSKTLGHAASVPSSFKDTSISQMYTQSHYTPTKLTTTATTTFTHDSPFASHIFTPISGAPGFAGDMYDWDKGYSNELQKELQEHVQVVVERRDGGGVQGDGDMTGINRSSDGRGLVSGGSRRKDSVVKRIRDKLEKSGVAVAGRTENGVDGRKNGKGKENRDEQRQQQQDSKGGSINVGEFIEKKSGSVELKGRRELTTPVLDVGLADMLRAQLPALDRLPKTWSLVYSLDQHGISLNTLYTRCEAHTQAREQALARAGLAGARAGAATTGRKGVLLVMKDSGDAVFGVWVGGGVRQSKGKGYYGSGESFLWKYSKGTLKVFRWSGKNEYVALCESDFISFGGGDGKYGLYLDDTLFDGSSASCPTFDNEPLCSPGPNKAGTISFECVGLEVWGIGP</sequence>
<proteinExistence type="inferred from homology"/>
<feature type="region of interest" description="Disordered" evidence="5">
    <location>
        <begin position="634"/>
        <end position="720"/>
    </location>
</feature>
<dbReference type="STRING" id="703135.A0A2A9NKE5"/>
<evidence type="ECO:0000256" key="3">
    <source>
        <dbReference type="ARBA" id="ARBA00023128"/>
    </source>
</evidence>
<dbReference type="PROSITE" id="PS51886">
    <property type="entry name" value="TLDC"/>
    <property type="match status" value="1"/>
</dbReference>
<dbReference type="PANTHER" id="PTHR23354">
    <property type="entry name" value="NUCLEOLAR PROTEIN 7/ESTROGEN RECEPTOR COACTIVATOR-RELATED"/>
    <property type="match status" value="1"/>
</dbReference>
<protein>
    <recommendedName>
        <fullName evidence="4">Oxidation resistance protein 1</fullName>
    </recommendedName>
</protein>
<organism evidence="7 8">
    <name type="scientific">Amanita thiersii Skay4041</name>
    <dbReference type="NCBI Taxonomy" id="703135"/>
    <lineage>
        <taxon>Eukaryota</taxon>
        <taxon>Fungi</taxon>
        <taxon>Dikarya</taxon>
        <taxon>Basidiomycota</taxon>
        <taxon>Agaricomycotina</taxon>
        <taxon>Agaricomycetes</taxon>
        <taxon>Agaricomycetidae</taxon>
        <taxon>Agaricales</taxon>
        <taxon>Pluteineae</taxon>
        <taxon>Amanitaceae</taxon>
        <taxon>Amanita</taxon>
    </lineage>
</organism>
<dbReference type="AlphaFoldDB" id="A0A2A9NKE5"/>
<reference evidence="7 8" key="1">
    <citation type="submission" date="2014-02" db="EMBL/GenBank/DDBJ databases">
        <title>Transposable element dynamics among asymbiotic and ectomycorrhizal Amanita fungi.</title>
        <authorList>
            <consortium name="DOE Joint Genome Institute"/>
            <person name="Hess J."/>
            <person name="Skrede I."/>
            <person name="Wolfe B."/>
            <person name="LaButti K."/>
            <person name="Ohm R.A."/>
            <person name="Grigoriev I.V."/>
            <person name="Pringle A."/>
        </authorList>
    </citation>
    <scope>NUCLEOTIDE SEQUENCE [LARGE SCALE GENOMIC DNA]</scope>
    <source>
        <strain evidence="7 8">SKay4041</strain>
    </source>
</reference>
<feature type="domain" description="TLDc" evidence="6">
    <location>
        <begin position="741"/>
        <end position="937"/>
    </location>
</feature>
<evidence type="ECO:0000259" key="6">
    <source>
        <dbReference type="PROSITE" id="PS51886"/>
    </source>
</evidence>
<feature type="compositionally biased region" description="Low complexity" evidence="5">
    <location>
        <begin position="707"/>
        <end position="716"/>
    </location>
</feature>
<accession>A0A2A9NKE5</accession>
<feature type="region of interest" description="Disordered" evidence="5">
    <location>
        <begin position="358"/>
        <end position="463"/>
    </location>
</feature>
<keyword evidence="8" id="KW-1185">Reference proteome</keyword>
<feature type="compositionally biased region" description="Basic and acidic residues" evidence="5">
    <location>
        <begin position="688"/>
        <end position="706"/>
    </location>
</feature>
<feature type="region of interest" description="Disordered" evidence="5">
    <location>
        <begin position="244"/>
        <end position="318"/>
    </location>
</feature>
<dbReference type="EMBL" id="KZ302050">
    <property type="protein sequence ID" value="PFH48781.1"/>
    <property type="molecule type" value="Genomic_DNA"/>
</dbReference>
<dbReference type="GO" id="GO:0005634">
    <property type="term" value="C:nucleus"/>
    <property type="evidence" value="ECO:0007669"/>
    <property type="project" value="TreeGrafter"/>
</dbReference>
<evidence type="ECO:0000256" key="5">
    <source>
        <dbReference type="SAM" id="MobiDB-lite"/>
    </source>
</evidence>
<evidence type="ECO:0000256" key="4">
    <source>
        <dbReference type="ARBA" id="ARBA00040604"/>
    </source>
</evidence>
<keyword evidence="3" id="KW-0496">Mitochondrion</keyword>
<name>A0A2A9NKE5_9AGAR</name>
<gene>
    <name evidence="7" type="ORF">AMATHDRAFT_64605</name>
</gene>
<evidence type="ECO:0000256" key="1">
    <source>
        <dbReference type="ARBA" id="ARBA00004173"/>
    </source>
</evidence>
<comment type="similarity">
    <text evidence="2">Belongs to the OXR1 family.</text>
</comment>
<dbReference type="InterPro" id="IPR006571">
    <property type="entry name" value="TLDc_dom"/>
</dbReference>
<dbReference type="Pfam" id="PF07534">
    <property type="entry name" value="TLD"/>
    <property type="match status" value="1"/>
</dbReference>
<dbReference type="GO" id="GO:0006979">
    <property type="term" value="P:response to oxidative stress"/>
    <property type="evidence" value="ECO:0007669"/>
    <property type="project" value="TreeGrafter"/>
</dbReference>
<feature type="compositionally biased region" description="Low complexity" evidence="5">
    <location>
        <begin position="519"/>
        <end position="530"/>
    </location>
</feature>
<evidence type="ECO:0000313" key="8">
    <source>
        <dbReference type="Proteomes" id="UP000242287"/>
    </source>
</evidence>
<dbReference type="Proteomes" id="UP000242287">
    <property type="component" value="Unassembled WGS sequence"/>
</dbReference>
<feature type="compositionally biased region" description="Basic and acidic residues" evidence="5">
    <location>
        <begin position="662"/>
        <end position="677"/>
    </location>
</feature>
<feature type="compositionally biased region" description="Low complexity" evidence="5">
    <location>
        <begin position="379"/>
        <end position="401"/>
    </location>
</feature>
<feature type="region of interest" description="Disordered" evidence="5">
    <location>
        <begin position="519"/>
        <end position="551"/>
    </location>
</feature>
<feature type="compositionally biased region" description="Basic and acidic residues" evidence="5">
    <location>
        <begin position="280"/>
        <end position="311"/>
    </location>
</feature>
<evidence type="ECO:0000256" key="2">
    <source>
        <dbReference type="ARBA" id="ARBA00009540"/>
    </source>
</evidence>
<feature type="region of interest" description="Disordered" evidence="5">
    <location>
        <begin position="47"/>
        <end position="72"/>
    </location>
</feature>
<dbReference type="SMART" id="SM00584">
    <property type="entry name" value="TLDc"/>
    <property type="match status" value="1"/>
</dbReference>